<feature type="compositionally biased region" description="Low complexity" evidence="1">
    <location>
        <begin position="14"/>
        <end position="23"/>
    </location>
</feature>
<dbReference type="EMBL" id="SRLO01000310">
    <property type="protein sequence ID" value="TNN61714.1"/>
    <property type="molecule type" value="Genomic_DNA"/>
</dbReference>
<proteinExistence type="predicted"/>
<dbReference type="AlphaFoldDB" id="A0A4Z2HA09"/>
<organism evidence="2 3">
    <name type="scientific">Liparis tanakae</name>
    <name type="common">Tanaka's snailfish</name>
    <dbReference type="NCBI Taxonomy" id="230148"/>
    <lineage>
        <taxon>Eukaryota</taxon>
        <taxon>Metazoa</taxon>
        <taxon>Chordata</taxon>
        <taxon>Craniata</taxon>
        <taxon>Vertebrata</taxon>
        <taxon>Euteleostomi</taxon>
        <taxon>Actinopterygii</taxon>
        <taxon>Neopterygii</taxon>
        <taxon>Teleostei</taxon>
        <taxon>Neoteleostei</taxon>
        <taxon>Acanthomorphata</taxon>
        <taxon>Eupercaria</taxon>
        <taxon>Perciformes</taxon>
        <taxon>Cottioidei</taxon>
        <taxon>Cottales</taxon>
        <taxon>Liparidae</taxon>
        <taxon>Liparis</taxon>
    </lineage>
</organism>
<feature type="region of interest" description="Disordered" evidence="1">
    <location>
        <begin position="1"/>
        <end position="24"/>
    </location>
</feature>
<reference evidence="2 3" key="1">
    <citation type="submission" date="2019-03" db="EMBL/GenBank/DDBJ databases">
        <title>First draft genome of Liparis tanakae, snailfish: a comprehensive survey of snailfish specific genes.</title>
        <authorList>
            <person name="Kim W."/>
            <person name="Song I."/>
            <person name="Jeong J.-H."/>
            <person name="Kim D."/>
            <person name="Kim S."/>
            <person name="Ryu S."/>
            <person name="Song J.Y."/>
            <person name="Lee S.K."/>
        </authorList>
    </citation>
    <scope>NUCLEOTIDE SEQUENCE [LARGE SCALE GENOMIC DNA]</scope>
    <source>
        <tissue evidence="2">Muscle</tissue>
    </source>
</reference>
<accession>A0A4Z2HA09</accession>
<name>A0A4Z2HA09_9TELE</name>
<gene>
    <name evidence="2" type="ORF">EYF80_028076</name>
</gene>
<evidence type="ECO:0000313" key="3">
    <source>
        <dbReference type="Proteomes" id="UP000314294"/>
    </source>
</evidence>
<evidence type="ECO:0000256" key="1">
    <source>
        <dbReference type="SAM" id="MobiDB-lite"/>
    </source>
</evidence>
<dbReference type="Proteomes" id="UP000314294">
    <property type="component" value="Unassembled WGS sequence"/>
</dbReference>
<feature type="compositionally biased region" description="Gly residues" evidence="1">
    <location>
        <begin position="1"/>
        <end position="13"/>
    </location>
</feature>
<comment type="caution">
    <text evidence="2">The sequence shown here is derived from an EMBL/GenBank/DDBJ whole genome shotgun (WGS) entry which is preliminary data.</text>
</comment>
<evidence type="ECO:0000313" key="2">
    <source>
        <dbReference type="EMBL" id="TNN61714.1"/>
    </source>
</evidence>
<protein>
    <submittedName>
        <fullName evidence="2">Uncharacterized protein</fullName>
    </submittedName>
</protein>
<sequence>MWRGYGLGSGGGLSSLTSSTASTPTVHFKSKKRITANCNMYLHDMREREREREMGDQQGRVYICGFMRMDGACTRLPSLISRSAPFSVCFIRPCGDSTEAGYLSASRPAAIGEETAHQDD</sequence>
<keyword evidence="3" id="KW-1185">Reference proteome</keyword>